<comment type="caution">
    <text evidence="2">The sequence shown here is derived from an EMBL/GenBank/DDBJ whole genome shotgun (WGS) entry which is preliminary data.</text>
</comment>
<feature type="chain" id="PRO_5020692953" evidence="1">
    <location>
        <begin position="22"/>
        <end position="269"/>
    </location>
</feature>
<sequence length="269" mass="29691">MKRLLSGLIIGLLSQISIATAADSTLLFGINDGTAGQEGFAQIQARYQLLADYLSKPLKKTIKVESSQNLKSSSENLKKARYDLFFSKPSNVAAKAMKDQNYDLVAAAKGAFTVQFIVNKDSPLKKPEDARGKRFVFAKGTFMEKAGLATLRELKLAPAPEQTQYTKFQEAIAFMVEKKFADVGVVAPLVAKDWEKKGGRTLFESKKLPFWSIIAAPSMPPEDVTKVREALINMENTEEGKKVLEKIGVKGFVTGNKQEYLDLLTWLGS</sequence>
<feature type="signal peptide" evidence="1">
    <location>
        <begin position="1"/>
        <end position="21"/>
    </location>
</feature>
<accession>A0A4R3Y1N0</accession>
<dbReference type="Pfam" id="PF12974">
    <property type="entry name" value="Phosphonate-bd"/>
    <property type="match status" value="1"/>
</dbReference>
<proteinExistence type="predicted"/>
<evidence type="ECO:0000313" key="3">
    <source>
        <dbReference type="Proteomes" id="UP000295367"/>
    </source>
</evidence>
<protein>
    <submittedName>
        <fullName evidence="2">ABC-type phosphate/phosphonate transport system substrate-binding protein</fullName>
    </submittedName>
</protein>
<dbReference type="Proteomes" id="UP000295367">
    <property type="component" value="Unassembled WGS sequence"/>
</dbReference>
<organism evidence="2 3">
    <name type="scientific">Sulfurirhabdus autotrophica</name>
    <dbReference type="NCBI Taxonomy" id="1706046"/>
    <lineage>
        <taxon>Bacteria</taxon>
        <taxon>Pseudomonadati</taxon>
        <taxon>Pseudomonadota</taxon>
        <taxon>Betaproteobacteria</taxon>
        <taxon>Nitrosomonadales</taxon>
        <taxon>Sulfuricellaceae</taxon>
        <taxon>Sulfurirhabdus</taxon>
    </lineage>
</organism>
<evidence type="ECO:0000313" key="2">
    <source>
        <dbReference type="EMBL" id="TCV84124.1"/>
    </source>
</evidence>
<dbReference type="EMBL" id="SMCO01000013">
    <property type="protein sequence ID" value="TCV84124.1"/>
    <property type="molecule type" value="Genomic_DNA"/>
</dbReference>
<dbReference type="Gene3D" id="3.40.190.10">
    <property type="entry name" value="Periplasmic binding protein-like II"/>
    <property type="match status" value="2"/>
</dbReference>
<evidence type="ECO:0000256" key="1">
    <source>
        <dbReference type="SAM" id="SignalP"/>
    </source>
</evidence>
<name>A0A4R3Y1N0_9PROT</name>
<gene>
    <name evidence="2" type="ORF">EDC63_11360</name>
</gene>
<dbReference type="SUPFAM" id="SSF53850">
    <property type="entry name" value="Periplasmic binding protein-like II"/>
    <property type="match status" value="1"/>
</dbReference>
<dbReference type="AlphaFoldDB" id="A0A4R3Y1N0"/>
<keyword evidence="1" id="KW-0732">Signal</keyword>
<dbReference type="PANTHER" id="PTHR30024:SF17">
    <property type="entry name" value="SOLUTE-BINDING PROTEIN FAMILY 3_N-TERMINAL DOMAIN-CONTAINING PROTEIN"/>
    <property type="match status" value="1"/>
</dbReference>
<dbReference type="PANTHER" id="PTHR30024">
    <property type="entry name" value="ALIPHATIC SULFONATES-BINDING PROTEIN-RELATED"/>
    <property type="match status" value="1"/>
</dbReference>
<reference evidence="2 3" key="1">
    <citation type="submission" date="2019-03" db="EMBL/GenBank/DDBJ databases">
        <title>Genomic Encyclopedia of Type Strains, Phase IV (KMG-IV): sequencing the most valuable type-strain genomes for metagenomic binning, comparative biology and taxonomic classification.</title>
        <authorList>
            <person name="Goeker M."/>
        </authorList>
    </citation>
    <scope>NUCLEOTIDE SEQUENCE [LARGE SCALE GENOMIC DNA]</scope>
    <source>
        <strain evidence="2 3">DSM 100309</strain>
    </source>
</reference>
<keyword evidence="3" id="KW-1185">Reference proteome</keyword>